<dbReference type="Proteomes" id="UP001187734">
    <property type="component" value="Unassembled WGS sequence"/>
</dbReference>
<accession>A0AAE8MER2</accession>
<organism evidence="3 4">
    <name type="scientific">Fusarium torulosum</name>
    <dbReference type="NCBI Taxonomy" id="33205"/>
    <lineage>
        <taxon>Eukaryota</taxon>
        <taxon>Fungi</taxon>
        <taxon>Dikarya</taxon>
        <taxon>Ascomycota</taxon>
        <taxon>Pezizomycotina</taxon>
        <taxon>Sordariomycetes</taxon>
        <taxon>Hypocreomycetidae</taxon>
        <taxon>Hypocreales</taxon>
        <taxon>Nectriaceae</taxon>
        <taxon>Fusarium</taxon>
    </lineage>
</organism>
<protein>
    <recommendedName>
        <fullName evidence="2">Gfd2/YDR514C-like C-terminal domain-containing protein</fullName>
    </recommendedName>
</protein>
<dbReference type="EMBL" id="ONZP01000309">
    <property type="protein sequence ID" value="SPJ80285.1"/>
    <property type="molecule type" value="Genomic_DNA"/>
</dbReference>
<feature type="domain" description="Gfd2/YDR514C-like C-terminal" evidence="2">
    <location>
        <begin position="89"/>
        <end position="278"/>
    </location>
</feature>
<evidence type="ECO:0000313" key="4">
    <source>
        <dbReference type="Proteomes" id="UP001187734"/>
    </source>
</evidence>
<comment type="caution">
    <text evidence="3">The sequence shown here is derived from an EMBL/GenBank/DDBJ whole genome shotgun (WGS) entry which is preliminary data.</text>
</comment>
<reference evidence="3" key="1">
    <citation type="submission" date="2018-03" db="EMBL/GenBank/DDBJ databases">
        <authorList>
            <person name="Guldener U."/>
        </authorList>
    </citation>
    <scope>NUCLEOTIDE SEQUENCE</scope>
</reference>
<keyword evidence="4" id="KW-1185">Reference proteome</keyword>
<dbReference type="AlphaFoldDB" id="A0AAE8MER2"/>
<evidence type="ECO:0000259" key="2">
    <source>
        <dbReference type="Pfam" id="PF21762"/>
    </source>
</evidence>
<proteinExistence type="predicted"/>
<evidence type="ECO:0000313" key="3">
    <source>
        <dbReference type="EMBL" id="SPJ80285.1"/>
    </source>
</evidence>
<feature type="region of interest" description="Disordered" evidence="1">
    <location>
        <begin position="315"/>
        <end position="342"/>
    </location>
</feature>
<name>A0AAE8MER2_9HYPO</name>
<dbReference type="Pfam" id="PF21762">
    <property type="entry name" value="DEDDh_C"/>
    <property type="match status" value="1"/>
</dbReference>
<gene>
    <name evidence="3" type="ORF">FTOL_08677</name>
</gene>
<evidence type="ECO:0000256" key="1">
    <source>
        <dbReference type="SAM" id="MobiDB-lite"/>
    </source>
</evidence>
<sequence length="342" mass="39511">MSTSSQEKDGLSNTTLLSGEDMNHIALFHNKTPYATPLDNIENALPTLGSQGTQFSKTPETDYILVALNFEHLCMAKCGGSPPGISYRYHPVTEAGVAYMDMRNVLYGRGNDVMPGDRGSAWFKLMTSFHYIVEEYKDHKHQSGQPQQFLFAFGRSKLVKADELAYRLYRLFAALKKMNRLKDEIEEGMFRKLIFITFNSVPVEETLSRLGLKWLREPYVQIWDLQRDSRLQSRFHNLPMPFEYVLESLGIRFEDTRFGSLSRCAGNTAVFIVQVFLALFYKDEDQNDSFMARNPMCWLKYTWVGHALDQMNMAPGELPKRRDESQMNRNDVPQSRNERVFS</sequence>
<dbReference type="InterPro" id="IPR048519">
    <property type="entry name" value="Gfd2/YDR514C-like_C"/>
</dbReference>